<gene>
    <name evidence="2" type="ORF">KUV50_06285</name>
</gene>
<accession>A0A953HND4</accession>
<dbReference type="InterPro" id="IPR042095">
    <property type="entry name" value="SUMF_sf"/>
</dbReference>
<comment type="caution">
    <text evidence="2">The sequence shown here is derived from an EMBL/GenBank/DDBJ whole genome shotgun (WGS) entry which is preliminary data.</text>
</comment>
<dbReference type="Proteomes" id="UP000753961">
    <property type="component" value="Unassembled WGS sequence"/>
</dbReference>
<organism evidence="2 3">
    <name type="scientific">Membranihabitans marinus</name>
    <dbReference type="NCBI Taxonomy" id="1227546"/>
    <lineage>
        <taxon>Bacteria</taxon>
        <taxon>Pseudomonadati</taxon>
        <taxon>Bacteroidota</taxon>
        <taxon>Saprospiria</taxon>
        <taxon>Saprospirales</taxon>
        <taxon>Saprospiraceae</taxon>
        <taxon>Membranihabitans</taxon>
    </lineage>
</organism>
<keyword evidence="3" id="KW-1185">Reference proteome</keyword>
<sequence>MQKLNLSYILIGFLTCMTSGFMLQAQKSYTEKIPGSEETMEMIQIPGGSYDLNIGGKTHQVELSPYWIATKEVTHDAFGTFDQDESISRDVTVDAVTRPSPQYEDLTWGMGRGGGFPANSMSLYAAMMYSKWLYEKTGHFYRPPTEAEWQAACQLGKNDDENPRKMAVYAANSNDKYQKVGSRSADALGLYDMLGNVAEWTVDAYKEDYQEVIDASGKKDPHMIPSSRKTSVVLKGGHYQSTEEELSCDARIMSERWWNRRDPQIPKSRWWYTDAPFAGIRLVRPVNQPSDEDIKAYYDQFLK</sequence>
<dbReference type="InterPro" id="IPR005532">
    <property type="entry name" value="SUMF_dom"/>
</dbReference>
<dbReference type="EMBL" id="JAHVHU010000006">
    <property type="protein sequence ID" value="MBY5957728.1"/>
    <property type="molecule type" value="Genomic_DNA"/>
</dbReference>
<reference evidence="2" key="1">
    <citation type="submission" date="2021-06" db="EMBL/GenBank/DDBJ databases">
        <title>44 bacteria genomes isolated from Dapeng, Shenzhen.</title>
        <authorList>
            <person name="Zheng W."/>
            <person name="Yu S."/>
            <person name="Huang Y."/>
        </authorList>
    </citation>
    <scope>NUCLEOTIDE SEQUENCE</scope>
    <source>
        <strain evidence="2">DP5N28-2</strain>
    </source>
</reference>
<proteinExistence type="predicted"/>
<feature type="domain" description="Sulfatase-modifying factor enzyme-like" evidence="1">
    <location>
        <begin position="40"/>
        <end position="251"/>
    </location>
</feature>
<dbReference type="PANTHER" id="PTHR23150:SF19">
    <property type="entry name" value="FORMYLGLYCINE-GENERATING ENZYME"/>
    <property type="match status" value="1"/>
</dbReference>
<dbReference type="InterPro" id="IPR016187">
    <property type="entry name" value="CTDL_fold"/>
</dbReference>
<dbReference type="InterPro" id="IPR051043">
    <property type="entry name" value="Sulfatase_Mod_Factor_Kinase"/>
</dbReference>
<evidence type="ECO:0000313" key="2">
    <source>
        <dbReference type="EMBL" id="MBY5957728.1"/>
    </source>
</evidence>
<evidence type="ECO:0000259" key="1">
    <source>
        <dbReference type="Pfam" id="PF03781"/>
    </source>
</evidence>
<evidence type="ECO:0000313" key="3">
    <source>
        <dbReference type="Proteomes" id="UP000753961"/>
    </source>
</evidence>
<name>A0A953HND4_9BACT</name>
<dbReference type="GO" id="GO:0120147">
    <property type="term" value="F:formylglycine-generating oxidase activity"/>
    <property type="evidence" value="ECO:0007669"/>
    <property type="project" value="TreeGrafter"/>
</dbReference>
<dbReference type="Pfam" id="PF03781">
    <property type="entry name" value="FGE-sulfatase"/>
    <property type="match status" value="1"/>
</dbReference>
<protein>
    <submittedName>
        <fullName evidence="2">Formylglycine-generating enzyme family protein</fullName>
    </submittedName>
</protein>
<dbReference type="SUPFAM" id="SSF56436">
    <property type="entry name" value="C-type lectin-like"/>
    <property type="match status" value="1"/>
</dbReference>
<dbReference type="Gene3D" id="3.90.1580.10">
    <property type="entry name" value="paralog of FGE (formylglycine-generating enzyme)"/>
    <property type="match status" value="1"/>
</dbReference>
<dbReference type="PANTHER" id="PTHR23150">
    <property type="entry name" value="SULFATASE MODIFYING FACTOR 1, 2"/>
    <property type="match status" value="1"/>
</dbReference>
<dbReference type="AlphaFoldDB" id="A0A953HND4"/>
<dbReference type="RefSeq" id="WP_222579251.1">
    <property type="nucleotide sequence ID" value="NZ_JAHVHU010000006.1"/>
</dbReference>